<proteinExistence type="predicted"/>
<evidence type="ECO:0000313" key="2">
    <source>
        <dbReference type="EMBL" id="ALA58988.1"/>
    </source>
</evidence>
<accession>A0A0K2GDG5</accession>
<feature type="domain" description="BON" evidence="1">
    <location>
        <begin position="30"/>
        <end position="79"/>
    </location>
</feature>
<dbReference type="AlphaFoldDB" id="A0A0K2GDG5"/>
<evidence type="ECO:0000259" key="1">
    <source>
        <dbReference type="Pfam" id="PF04972"/>
    </source>
</evidence>
<keyword evidence="3" id="KW-1185">Reference proteome</keyword>
<dbReference type="STRING" id="42253.NITMOv2_2575"/>
<organism evidence="2 3">
    <name type="scientific">Nitrospira moscoviensis</name>
    <dbReference type="NCBI Taxonomy" id="42253"/>
    <lineage>
        <taxon>Bacteria</taxon>
        <taxon>Pseudomonadati</taxon>
        <taxon>Nitrospirota</taxon>
        <taxon>Nitrospiria</taxon>
        <taxon>Nitrospirales</taxon>
        <taxon>Nitrospiraceae</taxon>
        <taxon>Nitrospira</taxon>
    </lineage>
</organism>
<protein>
    <recommendedName>
        <fullName evidence="1">BON domain-containing protein</fullName>
    </recommendedName>
</protein>
<dbReference type="Pfam" id="PF04972">
    <property type="entry name" value="BON"/>
    <property type="match status" value="1"/>
</dbReference>
<dbReference type="Proteomes" id="UP000069205">
    <property type="component" value="Chromosome"/>
</dbReference>
<gene>
    <name evidence="2" type="ORF">NITMOv2_2575</name>
</gene>
<dbReference type="KEGG" id="nmv:NITMOv2_2575"/>
<name>A0A0K2GDG5_NITMO</name>
<sequence length="85" mass="9496">MLQLVNEGFVARAVDHDEMICETLVEWYSRRISLRDVSVSVRDGVAILRGRVTTNRDRALAIELAIDAGADDVQDELTLNWPLAA</sequence>
<reference evidence="2 3" key="1">
    <citation type="journal article" date="2015" name="Proc. Natl. Acad. Sci. U.S.A.">
        <title>Expanded metabolic versatility of ubiquitous nitrite-oxidizing bacteria from the genus Nitrospira.</title>
        <authorList>
            <person name="Koch H."/>
            <person name="Lucker S."/>
            <person name="Albertsen M."/>
            <person name="Kitzinger K."/>
            <person name="Herbold C."/>
            <person name="Spieck E."/>
            <person name="Nielsen P.H."/>
            <person name="Wagner M."/>
            <person name="Daims H."/>
        </authorList>
    </citation>
    <scope>NUCLEOTIDE SEQUENCE [LARGE SCALE GENOMIC DNA]</scope>
    <source>
        <strain evidence="2 3">NSP M-1</strain>
    </source>
</reference>
<evidence type="ECO:0000313" key="3">
    <source>
        <dbReference type="Proteomes" id="UP000069205"/>
    </source>
</evidence>
<dbReference type="PATRIC" id="fig|42253.5.peg.2542"/>
<dbReference type="RefSeq" id="WP_053380076.1">
    <property type="nucleotide sequence ID" value="NZ_CP011801.1"/>
</dbReference>
<dbReference type="InterPro" id="IPR007055">
    <property type="entry name" value="BON_dom"/>
</dbReference>
<dbReference type="EMBL" id="CP011801">
    <property type="protein sequence ID" value="ALA58988.1"/>
    <property type="molecule type" value="Genomic_DNA"/>
</dbReference>